<evidence type="ECO:0000256" key="12">
    <source>
        <dbReference type="PIRNR" id="PIRNR000641"/>
    </source>
</evidence>
<dbReference type="PANTHER" id="PTHR27002:SF1095">
    <property type="entry name" value="G-TYPE LECTIN S-RECEPTOR-LIKE SERINE_THREONINE-PROTEIN KINASE RKS1"/>
    <property type="match status" value="1"/>
</dbReference>
<evidence type="ECO:0000313" key="19">
    <source>
        <dbReference type="EMBL" id="KMZ60477.1"/>
    </source>
</evidence>
<comment type="similarity">
    <text evidence="12">Belongs to the protein kinase superfamily. Ser/Thr protein kinase family.</text>
</comment>
<dbReference type="PROSITE" id="PS50011">
    <property type="entry name" value="PROTEIN_KINASE_DOM"/>
    <property type="match status" value="1"/>
</dbReference>
<evidence type="ECO:0000256" key="14">
    <source>
        <dbReference type="SAM" id="Phobius"/>
    </source>
</evidence>
<dbReference type="EC" id="2.7.11.1" evidence="12"/>
<comment type="caution">
    <text evidence="19">The sequence shown here is derived from an EMBL/GenBank/DDBJ whole genome shotgun (WGS) entry which is preliminary data.</text>
</comment>
<dbReference type="InterPro" id="IPR008271">
    <property type="entry name" value="Ser/Thr_kinase_AS"/>
</dbReference>
<dbReference type="InterPro" id="IPR011009">
    <property type="entry name" value="Kinase-like_dom_sf"/>
</dbReference>
<keyword evidence="3 12" id="KW-0723">Serine/threonine-protein kinase</keyword>
<keyword evidence="5 12" id="KW-0808">Transferase</keyword>
<dbReference type="SUPFAM" id="SSF56112">
    <property type="entry name" value="Protein kinase-like (PK-like)"/>
    <property type="match status" value="1"/>
</dbReference>
<keyword evidence="4" id="KW-0245">EGF-like domain</keyword>
<dbReference type="CDD" id="cd00028">
    <property type="entry name" value="B_lectin"/>
    <property type="match status" value="1"/>
</dbReference>
<dbReference type="Pfam" id="PF07714">
    <property type="entry name" value="PK_Tyr_Ser-Thr"/>
    <property type="match status" value="1"/>
</dbReference>
<evidence type="ECO:0000256" key="6">
    <source>
        <dbReference type="ARBA" id="ARBA00022729"/>
    </source>
</evidence>
<feature type="transmembrane region" description="Helical" evidence="14">
    <location>
        <begin position="435"/>
        <end position="459"/>
    </location>
</feature>
<evidence type="ECO:0000256" key="10">
    <source>
        <dbReference type="ARBA" id="ARBA00023157"/>
    </source>
</evidence>
<keyword evidence="10" id="KW-1015">Disulfide bond</keyword>
<dbReference type="GO" id="GO:0005886">
    <property type="term" value="C:plasma membrane"/>
    <property type="evidence" value="ECO:0000318"/>
    <property type="project" value="GO_Central"/>
</dbReference>
<feature type="domain" description="Protein kinase" evidence="16">
    <location>
        <begin position="503"/>
        <end position="781"/>
    </location>
</feature>
<feature type="binding site" evidence="13">
    <location>
        <position position="531"/>
    </location>
    <ligand>
        <name>ATP</name>
        <dbReference type="ChEBI" id="CHEBI:30616"/>
    </ligand>
</feature>
<evidence type="ECO:0000313" key="20">
    <source>
        <dbReference type="Proteomes" id="UP000036987"/>
    </source>
</evidence>
<keyword evidence="11" id="KW-0325">Glycoprotein</keyword>
<dbReference type="InterPro" id="IPR001480">
    <property type="entry name" value="Bulb-type_lectin_dom"/>
</dbReference>
<dbReference type="GO" id="GO:0005524">
    <property type="term" value="F:ATP binding"/>
    <property type="evidence" value="ECO:0007669"/>
    <property type="project" value="UniProtKB-UniRule"/>
</dbReference>
<keyword evidence="8 12" id="KW-0418">Kinase</keyword>
<feature type="domain" description="Bulb-type lectin" evidence="17">
    <location>
        <begin position="25"/>
        <end position="149"/>
    </location>
</feature>
<dbReference type="Gene3D" id="2.90.10.10">
    <property type="entry name" value="Bulb-type lectin domain"/>
    <property type="match status" value="1"/>
</dbReference>
<comment type="subcellular location">
    <subcellularLocation>
        <location evidence="1">Cell membrane</location>
        <topology evidence="1">Single-pass type I membrane protein</topology>
    </subcellularLocation>
</comment>
<evidence type="ECO:0000256" key="5">
    <source>
        <dbReference type="ARBA" id="ARBA00022679"/>
    </source>
</evidence>
<dbReference type="Proteomes" id="UP000036987">
    <property type="component" value="Unassembled WGS sequence"/>
</dbReference>
<dbReference type="PROSITE" id="PS50927">
    <property type="entry name" value="BULB_LECTIN"/>
    <property type="match status" value="1"/>
</dbReference>
<comment type="catalytic activity">
    <reaction evidence="12">
        <text>L-seryl-[protein] + ATP = O-phospho-L-seryl-[protein] + ADP + H(+)</text>
        <dbReference type="Rhea" id="RHEA:17989"/>
        <dbReference type="Rhea" id="RHEA-COMP:9863"/>
        <dbReference type="Rhea" id="RHEA-COMP:11604"/>
        <dbReference type="ChEBI" id="CHEBI:15378"/>
        <dbReference type="ChEBI" id="CHEBI:29999"/>
        <dbReference type="ChEBI" id="CHEBI:30616"/>
        <dbReference type="ChEBI" id="CHEBI:83421"/>
        <dbReference type="ChEBI" id="CHEBI:456216"/>
        <dbReference type="EC" id="2.7.11.1"/>
    </reaction>
</comment>
<evidence type="ECO:0000256" key="11">
    <source>
        <dbReference type="ARBA" id="ARBA00023180"/>
    </source>
</evidence>
<dbReference type="SMART" id="SM00473">
    <property type="entry name" value="PAN_AP"/>
    <property type="match status" value="1"/>
</dbReference>
<dbReference type="GO" id="GO:0007165">
    <property type="term" value="P:signal transduction"/>
    <property type="evidence" value="ECO:0000318"/>
    <property type="project" value="GO_Central"/>
</dbReference>
<dbReference type="CDD" id="cd01098">
    <property type="entry name" value="PAN_AP_plant"/>
    <property type="match status" value="1"/>
</dbReference>
<dbReference type="GO" id="GO:0106310">
    <property type="term" value="F:protein serine kinase activity"/>
    <property type="evidence" value="ECO:0007669"/>
    <property type="project" value="RHEA"/>
</dbReference>
<evidence type="ECO:0000259" key="17">
    <source>
        <dbReference type="PROSITE" id="PS50927"/>
    </source>
</evidence>
<keyword evidence="19" id="KW-0675">Receptor</keyword>
<evidence type="ECO:0000256" key="15">
    <source>
        <dbReference type="SAM" id="SignalP"/>
    </source>
</evidence>
<keyword evidence="14" id="KW-0472">Membrane</keyword>
<dbReference type="GO" id="GO:0004674">
    <property type="term" value="F:protein serine/threonine kinase activity"/>
    <property type="evidence" value="ECO:0000318"/>
    <property type="project" value="GO_Central"/>
</dbReference>
<keyword evidence="2" id="KW-1003">Cell membrane</keyword>
<evidence type="ECO:0000256" key="9">
    <source>
        <dbReference type="ARBA" id="ARBA00022840"/>
    </source>
</evidence>
<evidence type="ECO:0000256" key="7">
    <source>
        <dbReference type="ARBA" id="ARBA00022741"/>
    </source>
</evidence>
<dbReference type="OrthoDB" id="4062651at2759"/>
<dbReference type="InterPro" id="IPR036426">
    <property type="entry name" value="Bulb-type_lectin_dom_sf"/>
</dbReference>
<dbReference type="FunFam" id="3.30.200.20:FF:001238">
    <property type="entry name" value="Os08g0179000 protein"/>
    <property type="match status" value="1"/>
</dbReference>
<dbReference type="PIRSF" id="PIRSF000641">
    <property type="entry name" value="SRK"/>
    <property type="match status" value="1"/>
</dbReference>
<name>A0A0K9NWR2_ZOSMR</name>
<dbReference type="GO" id="GO:0048544">
    <property type="term" value="P:recognition of pollen"/>
    <property type="evidence" value="ECO:0007669"/>
    <property type="project" value="InterPro"/>
</dbReference>
<keyword evidence="14" id="KW-0812">Transmembrane</keyword>
<protein>
    <recommendedName>
        <fullName evidence="12">Receptor-like serine/threonine-protein kinase</fullName>
        <ecNumber evidence="12">2.7.11.1</ecNumber>
    </recommendedName>
</protein>
<evidence type="ECO:0000256" key="13">
    <source>
        <dbReference type="PROSITE-ProRule" id="PRU10141"/>
    </source>
</evidence>
<dbReference type="Pfam" id="PF08276">
    <property type="entry name" value="PAN_2"/>
    <property type="match status" value="1"/>
</dbReference>
<comment type="catalytic activity">
    <reaction evidence="12">
        <text>L-threonyl-[protein] + ATP = O-phospho-L-threonyl-[protein] + ADP + H(+)</text>
        <dbReference type="Rhea" id="RHEA:46608"/>
        <dbReference type="Rhea" id="RHEA-COMP:11060"/>
        <dbReference type="Rhea" id="RHEA-COMP:11605"/>
        <dbReference type="ChEBI" id="CHEBI:15378"/>
        <dbReference type="ChEBI" id="CHEBI:30013"/>
        <dbReference type="ChEBI" id="CHEBI:30616"/>
        <dbReference type="ChEBI" id="CHEBI:61977"/>
        <dbReference type="ChEBI" id="CHEBI:456216"/>
        <dbReference type="EC" id="2.7.11.1"/>
    </reaction>
</comment>
<keyword evidence="6 15" id="KW-0732">Signal</keyword>
<dbReference type="SUPFAM" id="SSF51110">
    <property type="entry name" value="alpha-D-mannose-specific plant lectins"/>
    <property type="match status" value="1"/>
</dbReference>
<dbReference type="SMART" id="SM00108">
    <property type="entry name" value="B_lectin"/>
    <property type="match status" value="1"/>
</dbReference>
<keyword evidence="9 12" id="KW-0067">ATP-binding</keyword>
<evidence type="ECO:0000256" key="8">
    <source>
        <dbReference type="ARBA" id="ARBA00022777"/>
    </source>
</evidence>
<dbReference type="STRING" id="29655.A0A0K9NWR2"/>
<organism evidence="19 20">
    <name type="scientific">Zostera marina</name>
    <name type="common">Eelgrass</name>
    <dbReference type="NCBI Taxonomy" id="29655"/>
    <lineage>
        <taxon>Eukaryota</taxon>
        <taxon>Viridiplantae</taxon>
        <taxon>Streptophyta</taxon>
        <taxon>Embryophyta</taxon>
        <taxon>Tracheophyta</taxon>
        <taxon>Spermatophyta</taxon>
        <taxon>Magnoliopsida</taxon>
        <taxon>Liliopsida</taxon>
        <taxon>Zosteraceae</taxon>
        <taxon>Zostera</taxon>
    </lineage>
</organism>
<dbReference type="SMART" id="SM00220">
    <property type="entry name" value="S_TKc"/>
    <property type="match status" value="1"/>
</dbReference>
<dbReference type="FunFam" id="1.10.510.10:FF:000060">
    <property type="entry name" value="G-type lectin S-receptor-like serine/threonine-protein kinase"/>
    <property type="match status" value="1"/>
</dbReference>
<evidence type="ECO:0000256" key="1">
    <source>
        <dbReference type="ARBA" id="ARBA00004251"/>
    </source>
</evidence>
<dbReference type="PROSITE" id="PS50948">
    <property type="entry name" value="PAN"/>
    <property type="match status" value="1"/>
</dbReference>
<dbReference type="InterPro" id="IPR000719">
    <property type="entry name" value="Prot_kinase_dom"/>
</dbReference>
<dbReference type="GO" id="GO:0051707">
    <property type="term" value="P:response to other organism"/>
    <property type="evidence" value="ECO:0007669"/>
    <property type="project" value="UniProtKB-ARBA"/>
</dbReference>
<dbReference type="PROSITE" id="PS00107">
    <property type="entry name" value="PROTEIN_KINASE_ATP"/>
    <property type="match status" value="1"/>
</dbReference>
<gene>
    <name evidence="19" type="ORF">ZOSMA_59G00370</name>
</gene>
<dbReference type="PROSITE" id="PS00108">
    <property type="entry name" value="PROTEIN_KINASE_ST"/>
    <property type="match status" value="1"/>
</dbReference>
<dbReference type="InterPro" id="IPR003609">
    <property type="entry name" value="Pan_app"/>
</dbReference>
<keyword evidence="20" id="KW-1185">Reference proteome</keyword>
<dbReference type="GO" id="GO:0006955">
    <property type="term" value="P:immune response"/>
    <property type="evidence" value="ECO:0000318"/>
    <property type="project" value="GO_Central"/>
</dbReference>
<sequence length="820" mass="92026">MRWSLFISVVLLVASLSGLQLCSSSDRLDAGESLSDNQIIVSAGGNFEFGFFSPTNSTSNLYAGIWYAKLSVRKIVWVANRENPVTNHPGILKISNDGNLVVLDSAGDLIWSSNITSHYSINGTQALLLDTGNLKLIHGDHDSSSIVLWQSFDFPTDTLLPNMMLWSNIKTKTAKSIISWKNEYDPFTGNFTFGIDPVFNYQFIITRGSKRYWRSQLWTGNTFSAVFANSFYLSFQTDDQWNNLTLQASDVSSNLKLSYNGTLDSFDWSLSSNQWTITSDTSAHTCDSYALCGPFGICDYGASTSQCRCLHGFEPKIPEDWGRKLFHGGCVRHNSLSCNSSDGFLLLNDMKLPDHAVVDRNVVNISHCRTICLKNCSCIAHSFSDTTVDNLRFIGCFLWFDELVDLGIFPLDSGLDLYVRLANLAASESGGMRKVVIVVIMITSLLFTFICIALVYLFLKRRRIKNERFNRLNLASYSEDIQMEVFDLPVFNYNVVLTATNNFSDSNKIGQGGFGKVYIGKLPDGSLLAVKRLSRNSGQGSEEFRNEVTVIGKLQHRNLVGLVGFCTYGEERILIYEYMPNNSLCSFVFDDRKRLLLDWAMRFDIIKGIARGLIYLHQDSRLRVIHRDLKASNILLDKDWNPRISDFGMARIFGGDQKQANTNRVVGTYGYMSPEYAMKGLFSVKSDVYSYGVLVLEIVSGIRNTSGDNLPESFSSLISYAWHLWNVEKMAEMIDSSICDSCLMNEVTRCIHVGLLCVQDHASNRPTMSSVALMLENHSPLDILPKKPTFTLRADKDNTEVQNPSIVSLNDITITELHGR</sequence>
<accession>A0A0K9NWR2</accession>
<dbReference type="Pfam" id="PF00954">
    <property type="entry name" value="S_locus_glycop"/>
    <property type="match status" value="1"/>
</dbReference>
<dbReference type="EMBL" id="LFYR01001622">
    <property type="protein sequence ID" value="KMZ60477.1"/>
    <property type="molecule type" value="Genomic_DNA"/>
</dbReference>
<keyword evidence="7 12" id="KW-0547">Nucleotide-binding</keyword>
<dbReference type="AlphaFoldDB" id="A0A0K9NWR2"/>
<dbReference type="Pfam" id="PF01453">
    <property type="entry name" value="B_lectin"/>
    <property type="match status" value="1"/>
</dbReference>
<dbReference type="InterPro" id="IPR017441">
    <property type="entry name" value="Protein_kinase_ATP_BS"/>
</dbReference>
<feature type="chain" id="PRO_5005527422" description="Receptor-like serine/threonine-protein kinase" evidence="15">
    <location>
        <begin position="19"/>
        <end position="820"/>
    </location>
</feature>
<dbReference type="Gene3D" id="1.10.510.10">
    <property type="entry name" value="Transferase(Phosphotransferase) domain 1"/>
    <property type="match status" value="1"/>
</dbReference>
<dbReference type="FunFam" id="2.90.10.10:FF:000005">
    <property type="entry name" value="G-type lectin S-receptor-like serine/threonine-protein kinase"/>
    <property type="match status" value="1"/>
</dbReference>
<dbReference type="Gene3D" id="3.30.200.20">
    <property type="entry name" value="Phosphorylase Kinase, domain 1"/>
    <property type="match status" value="1"/>
</dbReference>
<dbReference type="InterPro" id="IPR024171">
    <property type="entry name" value="SRK-like_kinase"/>
</dbReference>
<dbReference type="OMA" id="NISHCRT"/>
<evidence type="ECO:0000256" key="2">
    <source>
        <dbReference type="ARBA" id="ARBA00022475"/>
    </source>
</evidence>
<dbReference type="InterPro" id="IPR000858">
    <property type="entry name" value="S_locus_glycoprot_dom"/>
</dbReference>
<reference evidence="20" key="1">
    <citation type="journal article" date="2016" name="Nature">
        <title>The genome of the seagrass Zostera marina reveals angiosperm adaptation to the sea.</title>
        <authorList>
            <person name="Olsen J.L."/>
            <person name="Rouze P."/>
            <person name="Verhelst B."/>
            <person name="Lin Y.-C."/>
            <person name="Bayer T."/>
            <person name="Collen J."/>
            <person name="Dattolo E."/>
            <person name="De Paoli E."/>
            <person name="Dittami S."/>
            <person name="Maumus F."/>
            <person name="Michel G."/>
            <person name="Kersting A."/>
            <person name="Lauritano C."/>
            <person name="Lohaus R."/>
            <person name="Toepel M."/>
            <person name="Tonon T."/>
            <person name="Vanneste K."/>
            <person name="Amirebrahimi M."/>
            <person name="Brakel J."/>
            <person name="Bostroem C."/>
            <person name="Chovatia M."/>
            <person name="Grimwood J."/>
            <person name="Jenkins J.W."/>
            <person name="Jueterbock A."/>
            <person name="Mraz A."/>
            <person name="Stam W.T."/>
            <person name="Tice H."/>
            <person name="Bornberg-Bauer E."/>
            <person name="Green P.J."/>
            <person name="Pearson G.A."/>
            <person name="Procaccini G."/>
            <person name="Duarte C.M."/>
            <person name="Schmutz J."/>
            <person name="Reusch T.B.H."/>
            <person name="Van de Peer Y."/>
        </authorList>
    </citation>
    <scope>NUCLEOTIDE SEQUENCE [LARGE SCALE GENOMIC DNA]</scope>
    <source>
        <strain evidence="20">cv. Finnish</strain>
    </source>
</reference>
<dbReference type="PANTHER" id="PTHR27002">
    <property type="entry name" value="RECEPTOR-LIKE SERINE/THREONINE-PROTEIN KINASE SD1-8"/>
    <property type="match status" value="1"/>
</dbReference>
<feature type="signal peptide" evidence="15">
    <location>
        <begin position="1"/>
        <end position="18"/>
    </location>
</feature>
<evidence type="ECO:0000256" key="4">
    <source>
        <dbReference type="ARBA" id="ARBA00022536"/>
    </source>
</evidence>
<evidence type="ECO:0000259" key="16">
    <source>
        <dbReference type="PROSITE" id="PS50011"/>
    </source>
</evidence>
<keyword evidence="14" id="KW-1133">Transmembrane helix</keyword>
<proteinExistence type="inferred from homology"/>
<dbReference type="InterPro" id="IPR001245">
    <property type="entry name" value="Ser-Thr/Tyr_kinase_cat_dom"/>
</dbReference>
<evidence type="ECO:0000256" key="3">
    <source>
        <dbReference type="ARBA" id="ARBA00022527"/>
    </source>
</evidence>
<evidence type="ECO:0000259" key="18">
    <source>
        <dbReference type="PROSITE" id="PS50948"/>
    </source>
</evidence>
<dbReference type="CDD" id="cd14066">
    <property type="entry name" value="STKc_IRAK"/>
    <property type="match status" value="1"/>
</dbReference>
<feature type="domain" description="Apple" evidence="18">
    <location>
        <begin position="338"/>
        <end position="422"/>
    </location>
</feature>